<dbReference type="AlphaFoldDB" id="A0A0A2TDW1"/>
<evidence type="ECO:0000256" key="3">
    <source>
        <dbReference type="ARBA" id="ARBA00022989"/>
    </source>
</evidence>
<sequence length="139" mass="15542">MHYSTQQKILAALPHVIAMVPIPPFNILAVYVYRVLAGQQSILIDEHSKENINFQLSYQLYFLCFMIFAFGINGLSSFFDISAMDLPPVFAVIGVGAGFIIIGLLLLHGFFVLIFLVAAIVKALMGKPYKFPLTIRFLK</sequence>
<organism evidence="6 7">
    <name type="scientific">Pontibacillus yanchengensis Y32</name>
    <dbReference type="NCBI Taxonomy" id="1385514"/>
    <lineage>
        <taxon>Bacteria</taxon>
        <taxon>Bacillati</taxon>
        <taxon>Bacillota</taxon>
        <taxon>Bacilli</taxon>
        <taxon>Bacillales</taxon>
        <taxon>Bacillaceae</taxon>
        <taxon>Pontibacillus</taxon>
    </lineage>
</organism>
<dbReference type="STRING" id="1385514.N782_11410"/>
<dbReference type="OrthoDB" id="9808930at2"/>
<keyword evidence="7" id="KW-1185">Reference proteome</keyword>
<proteinExistence type="predicted"/>
<reference evidence="6 7" key="1">
    <citation type="journal article" date="2015" name="Stand. Genomic Sci.">
        <title>High quality draft genome sequence of the moderately halophilic bacterium Pontibacillus yanchengensis Y32(T) and comparison among Pontibacillus genomes.</title>
        <authorList>
            <person name="Huang J."/>
            <person name="Qiao Z.X."/>
            <person name="Tang J.W."/>
            <person name="Wang G."/>
        </authorList>
    </citation>
    <scope>NUCLEOTIDE SEQUENCE [LARGE SCALE GENOMIC DNA]</scope>
    <source>
        <strain evidence="6 7">Y32</strain>
    </source>
</reference>
<feature type="transmembrane region" description="Helical" evidence="5">
    <location>
        <begin position="12"/>
        <end position="37"/>
    </location>
</feature>
<evidence type="ECO:0000256" key="2">
    <source>
        <dbReference type="ARBA" id="ARBA00022692"/>
    </source>
</evidence>
<dbReference type="Pfam" id="PF09685">
    <property type="entry name" value="MamF_MmsF"/>
    <property type="match status" value="1"/>
</dbReference>
<comment type="caution">
    <text evidence="6">The sequence shown here is derived from an EMBL/GenBank/DDBJ whole genome shotgun (WGS) entry which is preliminary data.</text>
</comment>
<dbReference type="Proteomes" id="UP000030147">
    <property type="component" value="Unassembled WGS sequence"/>
</dbReference>
<evidence type="ECO:0000256" key="4">
    <source>
        <dbReference type="ARBA" id="ARBA00023136"/>
    </source>
</evidence>
<keyword evidence="2 5" id="KW-0812">Transmembrane</keyword>
<evidence type="ECO:0000256" key="1">
    <source>
        <dbReference type="ARBA" id="ARBA00004141"/>
    </source>
</evidence>
<feature type="transmembrane region" description="Helical" evidence="5">
    <location>
        <begin position="91"/>
        <end position="121"/>
    </location>
</feature>
<evidence type="ECO:0000313" key="6">
    <source>
        <dbReference type="EMBL" id="KGP72613.1"/>
    </source>
</evidence>
<feature type="transmembrane region" description="Helical" evidence="5">
    <location>
        <begin position="58"/>
        <end position="79"/>
    </location>
</feature>
<evidence type="ECO:0008006" key="8">
    <source>
        <dbReference type="Google" id="ProtNLM"/>
    </source>
</evidence>
<evidence type="ECO:0000313" key="7">
    <source>
        <dbReference type="Proteomes" id="UP000030147"/>
    </source>
</evidence>
<keyword evidence="4 5" id="KW-0472">Membrane</keyword>
<dbReference type="InterPro" id="IPR019109">
    <property type="entry name" value="MamF_MmsF"/>
</dbReference>
<protein>
    <recommendedName>
        <fullName evidence="8">DUF4870 domain-containing protein</fullName>
    </recommendedName>
</protein>
<evidence type="ECO:0000256" key="5">
    <source>
        <dbReference type="SAM" id="Phobius"/>
    </source>
</evidence>
<dbReference type="EMBL" id="AVBF01000027">
    <property type="protein sequence ID" value="KGP72613.1"/>
    <property type="molecule type" value="Genomic_DNA"/>
</dbReference>
<gene>
    <name evidence="6" type="ORF">N782_11410</name>
</gene>
<name>A0A0A2TDW1_9BACI</name>
<keyword evidence="3 5" id="KW-1133">Transmembrane helix</keyword>
<comment type="subcellular location">
    <subcellularLocation>
        <location evidence="1">Membrane</location>
        <topology evidence="1">Multi-pass membrane protein</topology>
    </subcellularLocation>
</comment>
<accession>A0A0A2TDW1</accession>
<dbReference type="RefSeq" id="WP_036819493.1">
    <property type="nucleotide sequence ID" value="NZ_AVBF01000027.1"/>
</dbReference>